<keyword evidence="3" id="KW-0812">Transmembrane</keyword>
<feature type="compositionally biased region" description="Pro residues" evidence="2">
    <location>
        <begin position="21"/>
        <end position="42"/>
    </location>
</feature>
<evidence type="ECO:0000313" key="5">
    <source>
        <dbReference type="Proteomes" id="UP000277256"/>
    </source>
</evidence>
<proteinExistence type="predicted"/>
<comment type="caution">
    <text evidence="4">The sequence shown here is derived from an EMBL/GenBank/DDBJ whole genome shotgun (WGS) entry which is preliminary data.</text>
</comment>
<keyword evidence="1" id="KW-0175">Coiled coil</keyword>
<feature type="coiled-coil region" evidence="1">
    <location>
        <begin position="101"/>
        <end position="142"/>
    </location>
</feature>
<keyword evidence="3" id="KW-1133">Transmembrane helix</keyword>
<dbReference type="EMBL" id="RSEB01000004">
    <property type="protein sequence ID" value="RRR98624.1"/>
    <property type="molecule type" value="Genomic_DNA"/>
</dbReference>
<sequence length="178" mass="18921">MNYNPPQHYSFGDPEPQQPQSGPPSYGPQSAPPAYSPAPPAPAGYVPTQPAPPMPTQPMMAAGPPPQRRSPIVPVLAVAAVVGFAGAAVSLALWLRTSGDLEDANAQLDDRDAEVAQLQEDLDAAETQVSELEVEAADAESMRSCLDDLAWYYATEAGSEEETQAELALQESCATWLW</sequence>
<evidence type="ECO:0000256" key="1">
    <source>
        <dbReference type="SAM" id="Coils"/>
    </source>
</evidence>
<evidence type="ECO:0000256" key="2">
    <source>
        <dbReference type="SAM" id="MobiDB-lite"/>
    </source>
</evidence>
<dbReference type="Proteomes" id="UP000277256">
    <property type="component" value="Unassembled WGS sequence"/>
</dbReference>
<dbReference type="OrthoDB" id="5197688at2"/>
<evidence type="ECO:0000313" key="4">
    <source>
        <dbReference type="EMBL" id="RRR98624.1"/>
    </source>
</evidence>
<evidence type="ECO:0000256" key="3">
    <source>
        <dbReference type="SAM" id="Phobius"/>
    </source>
</evidence>
<protein>
    <submittedName>
        <fullName evidence="4">Uncharacterized protein</fullName>
    </submittedName>
</protein>
<keyword evidence="5" id="KW-1185">Reference proteome</keyword>
<dbReference type="AlphaFoldDB" id="A0A426UWC6"/>
<organism evidence="4 5">
    <name type="scientific">Glycomyces terrestris</name>
    <dbReference type="NCBI Taxonomy" id="2493553"/>
    <lineage>
        <taxon>Bacteria</taxon>
        <taxon>Bacillati</taxon>
        <taxon>Actinomycetota</taxon>
        <taxon>Actinomycetes</taxon>
        <taxon>Glycomycetales</taxon>
        <taxon>Glycomycetaceae</taxon>
        <taxon>Glycomyces</taxon>
    </lineage>
</organism>
<name>A0A426UWC6_9ACTN</name>
<accession>A0A426UWC6</accession>
<feature type="transmembrane region" description="Helical" evidence="3">
    <location>
        <begin position="72"/>
        <end position="95"/>
    </location>
</feature>
<dbReference type="RefSeq" id="WP_125248931.1">
    <property type="nucleotide sequence ID" value="NZ_RSEB01000004.1"/>
</dbReference>
<reference evidence="4 5" key="1">
    <citation type="submission" date="2018-12" db="EMBL/GenBank/DDBJ databases">
        <title>Glycomyces sp. YIM 121974 draft genome.</title>
        <authorList>
            <person name="Li Q."/>
        </authorList>
    </citation>
    <scope>NUCLEOTIDE SEQUENCE [LARGE SCALE GENOMIC DNA]</scope>
    <source>
        <strain evidence="4 5">YIM 121974</strain>
    </source>
</reference>
<keyword evidence="3" id="KW-0472">Membrane</keyword>
<feature type="region of interest" description="Disordered" evidence="2">
    <location>
        <begin position="1"/>
        <end position="68"/>
    </location>
</feature>
<gene>
    <name evidence="4" type="ORF">EIW28_17315</name>
</gene>